<name>A0ACC2P7K0_9HYME</name>
<organism evidence="1 2">
    <name type="scientific">Eretmocerus hayati</name>
    <dbReference type="NCBI Taxonomy" id="131215"/>
    <lineage>
        <taxon>Eukaryota</taxon>
        <taxon>Metazoa</taxon>
        <taxon>Ecdysozoa</taxon>
        <taxon>Arthropoda</taxon>
        <taxon>Hexapoda</taxon>
        <taxon>Insecta</taxon>
        <taxon>Pterygota</taxon>
        <taxon>Neoptera</taxon>
        <taxon>Endopterygota</taxon>
        <taxon>Hymenoptera</taxon>
        <taxon>Apocrita</taxon>
        <taxon>Proctotrupomorpha</taxon>
        <taxon>Chalcidoidea</taxon>
        <taxon>Aphelinidae</taxon>
        <taxon>Aphelininae</taxon>
        <taxon>Eretmocerus</taxon>
    </lineage>
</organism>
<keyword evidence="2" id="KW-1185">Reference proteome</keyword>
<evidence type="ECO:0000313" key="1">
    <source>
        <dbReference type="EMBL" id="KAJ8679403.1"/>
    </source>
</evidence>
<accession>A0ACC2P7K0</accession>
<reference evidence="1" key="1">
    <citation type="submission" date="2023-04" db="EMBL/GenBank/DDBJ databases">
        <title>A chromosome-level genome assembly of the parasitoid wasp Eretmocerus hayati.</title>
        <authorList>
            <person name="Zhong Y."/>
            <person name="Liu S."/>
            <person name="Liu Y."/>
        </authorList>
    </citation>
    <scope>NUCLEOTIDE SEQUENCE</scope>
    <source>
        <strain evidence="1">ZJU_SS_LIU_2023</strain>
    </source>
</reference>
<sequence>MLRFPILTRSTWLKNRGLTRKSLFSNSAALSNSHILSKKELTHNGVDLREGQNLEGFTVEQITPVEEMSLTAVKLIHTKTGAQYLHLSRDDSNNVFSINLRTTPKDSTGLPHILEHLSLCGSEKFPCRDPFFKMLRRSLATYLNAMTAPDFTMYPFSTQNLKDFQNLQSVYLDSVFKPRLRDLDFYQEGWRLEHTDPNDKTSPIIFKGVVYNEMKGVFNSNQNIFGVRLMNSILPSHTYGVISGGDPLEIPHLNHQDLVNFHQMHYHPSNARFYSYGNFPLEDHLRIINSEYLATSEKIDVSHTNVPLEQRWLAPKKEHIQCRPDPLIADPQRQNAIAIASLCNDMTNIQETFNIYILSQLLLDGPNSAFYKSLVDTNIGTGFGPMTGYEAQCRDTIFVVSLQGVKEEDFEKVERIYKETVLQVIEKGFNQDHIDAVLHGIELQMKHQSSNFGLNLLYSLSPIWNHEGDIIESMKINQAIANFKSSIQRDSRYLVSLVEKYLLTNNHQLTMTMSPSENYDSLLITAENQLLESKLKNLTAKQLDDIYKNGQILLAEQQKEEDLGLLPSLKIEDLKKDVDRYVLEETEVLSVPLQIAVQPTNGVCYYRGVLNTQKLSKDLKSLLPIFNDVVDQMGTKKHDYRSWDQLVQLKTGGLHFSNHVAVRKDDLHKYEEGVILSSYCLNHNAKDMWELWDELFNQVTLTDLQRFETLIQISASDLTNSISQSGHLYAMSSAASLVSPVAKLKENLQGLEFVNRMKLIAQLKDLSPILEQIQQIAHQVLNKSYLRSSINLTEDSKDDILKGLASFYGALQGSAPGKNVLISKENPNEASSNGIHHVLPYAVNYASKVILTVPYLHPEYAPLQVLTKLITSIYLHPEVREKGGAYGGGAKLSSDGCFTYYSYRDPNSTRTFDTFDKTWDFLSKYNLSSDEIVEAKLGLFQSIDAPVEPGSRGMVKFMHGLAYDDIQHYREQIKSVTREELMRVAEKFLNPDAQGVNIGRALIGPQNPDLISRYSENWSVLDQDQESRAQAI</sequence>
<protein>
    <submittedName>
        <fullName evidence="1">Uncharacterized protein</fullName>
    </submittedName>
</protein>
<dbReference type="Proteomes" id="UP001239111">
    <property type="component" value="Chromosome 2"/>
</dbReference>
<evidence type="ECO:0000313" key="2">
    <source>
        <dbReference type="Proteomes" id="UP001239111"/>
    </source>
</evidence>
<proteinExistence type="predicted"/>
<dbReference type="EMBL" id="CM056742">
    <property type="protein sequence ID" value="KAJ8679403.1"/>
    <property type="molecule type" value="Genomic_DNA"/>
</dbReference>
<gene>
    <name evidence="1" type="ORF">QAD02_015190</name>
</gene>
<comment type="caution">
    <text evidence="1">The sequence shown here is derived from an EMBL/GenBank/DDBJ whole genome shotgun (WGS) entry which is preliminary data.</text>
</comment>